<accession>A0A167BJ09</accession>
<dbReference type="EMBL" id="AUYB01000028">
    <property type="protein sequence ID" value="KZN46598.1"/>
    <property type="molecule type" value="Genomic_DNA"/>
</dbReference>
<comment type="caution">
    <text evidence="1">The sequence shown here is derived from an EMBL/GenBank/DDBJ whole genome shotgun (WGS) entry which is preliminary data.</text>
</comment>
<proteinExistence type="predicted"/>
<dbReference type="PATRIC" id="fig|1365250.3.peg.426"/>
<protein>
    <submittedName>
        <fullName evidence="1">Uncharacterized protein</fullName>
    </submittedName>
</protein>
<reference evidence="1 2" key="1">
    <citation type="submission" date="2013-07" db="EMBL/GenBank/DDBJ databases">
        <title>Comparative Genomic and Metabolomic Analysis of Twelve Strains of Pseudoalteromonas luteoviolacea.</title>
        <authorList>
            <person name="Vynne N.G."/>
            <person name="Mansson M."/>
            <person name="Gram L."/>
        </authorList>
    </citation>
    <scope>NUCLEOTIDE SEQUENCE [LARGE SCALE GENOMIC DNA]</scope>
    <source>
        <strain evidence="1 2">DSM 6061</strain>
    </source>
</reference>
<name>A0A167BJ09_9GAMM</name>
<gene>
    <name evidence="1" type="ORF">N475_25635</name>
</gene>
<keyword evidence="2" id="KW-1185">Reference proteome</keyword>
<evidence type="ECO:0000313" key="1">
    <source>
        <dbReference type="EMBL" id="KZN46598.1"/>
    </source>
</evidence>
<dbReference type="AlphaFoldDB" id="A0A167BJ09"/>
<dbReference type="RefSeq" id="WP_063364589.1">
    <property type="nucleotide sequence ID" value="NZ_AQHB01000046.1"/>
</dbReference>
<sequence length="157" mass="16678">MLAAPIISSNIAAHEKEQAAAVSQVRQSDGGILLFHGTNLESAIVLLNGAPLEIGKALELRHDLGDPGFYLATDFAVAEHFAYTQGGLKGDGGVVLAYYLSNSALTSLMSKGSHFRQIPSASTFRPTGYEFYVPPTAFNQFNASRASGDIRVAPADY</sequence>
<evidence type="ECO:0000313" key="2">
    <source>
        <dbReference type="Proteomes" id="UP000076643"/>
    </source>
</evidence>
<dbReference type="Proteomes" id="UP000076643">
    <property type="component" value="Unassembled WGS sequence"/>
</dbReference>
<dbReference type="Gene3D" id="3.90.175.10">
    <property type="entry name" value="Diphtheria Toxin, domain 1"/>
    <property type="match status" value="1"/>
</dbReference>
<organism evidence="1 2">
    <name type="scientific">Pseudoalteromonas luteoviolacea DSM 6061</name>
    <dbReference type="NCBI Taxonomy" id="1365250"/>
    <lineage>
        <taxon>Bacteria</taxon>
        <taxon>Pseudomonadati</taxon>
        <taxon>Pseudomonadota</taxon>
        <taxon>Gammaproteobacteria</taxon>
        <taxon>Alteromonadales</taxon>
        <taxon>Pseudoalteromonadaceae</taxon>
        <taxon>Pseudoalteromonas</taxon>
    </lineage>
</organism>